<accession>A0A9D4BGV6</accession>
<name>A0A9D4BGV6_DREPO</name>
<sequence length="82" mass="9688">MNLFTNPFTASFREHFYWLRKVGHLIRYLGNQSFRLAIARRIPSLMQDFPDTLLHVALFQWQKGLVRGYQGTRRKLPAPNIA</sequence>
<dbReference type="Proteomes" id="UP000828390">
    <property type="component" value="Unassembled WGS sequence"/>
</dbReference>
<proteinExistence type="predicted"/>
<dbReference type="AlphaFoldDB" id="A0A9D4BGV6"/>
<evidence type="ECO:0000313" key="1">
    <source>
        <dbReference type="EMBL" id="KAH3702675.1"/>
    </source>
</evidence>
<organism evidence="1 2">
    <name type="scientific">Dreissena polymorpha</name>
    <name type="common">Zebra mussel</name>
    <name type="synonym">Mytilus polymorpha</name>
    <dbReference type="NCBI Taxonomy" id="45954"/>
    <lineage>
        <taxon>Eukaryota</taxon>
        <taxon>Metazoa</taxon>
        <taxon>Spiralia</taxon>
        <taxon>Lophotrochozoa</taxon>
        <taxon>Mollusca</taxon>
        <taxon>Bivalvia</taxon>
        <taxon>Autobranchia</taxon>
        <taxon>Heteroconchia</taxon>
        <taxon>Euheterodonta</taxon>
        <taxon>Imparidentia</taxon>
        <taxon>Neoheterodontei</taxon>
        <taxon>Myida</taxon>
        <taxon>Dreissenoidea</taxon>
        <taxon>Dreissenidae</taxon>
        <taxon>Dreissena</taxon>
    </lineage>
</organism>
<reference evidence="1" key="2">
    <citation type="submission" date="2020-11" db="EMBL/GenBank/DDBJ databases">
        <authorList>
            <person name="McCartney M.A."/>
            <person name="Auch B."/>
            <person name="Kono T."/>
            <person name="Mallez S."/>
            <person name="Becker A."/>
            <person name="Gohl D.M."/>
            <person name="Silverstein K.A.T."/>
            <person name="Koren S."/>
            <person name="Bechman K.B."/>
            <person name="Herman A."/>
            <person name="Abrahante J.E."/>
            <person name="Garbe J."/>
        </authorList>
    </citation>
    <scope>NUCLEOTIDE SEQUENCE</scope>
    <source>
        <strain evidence="1">Duluth1</strain>
        <tissue evidence="1">Whole animal</tissue>
    </source>
</reference>
<protein>
    <submittedName>
        <fullName evidence="1">Uncharacterized protein</fullName>
    </submittedName>
</protein>
<keyword evidence="2" id="KW-1185">Reference proteome</keyword>
<comment type="caution">
    <text evidence="1">The sequence shown here is derived from an EMBL/GenBank/DDBJ whole genome shotgun (WGS) entry which is preliminary data.</text>
</comment>
<gene>
    <name evidence="1" type="ORF">DPMN_077701</name>
</gene>
<dbReference type="EMBL" id="JAIWYP010000015">
    <property type="protein sequence ID" value="KAH3702675.1"/>
    <property type="molecule type" value="Genomic_DNA"/>
</dbReference>
<evidence type="ECO:0000313" key="2">
    <source>
        <dbReference type="Proteomes" id="UP000828390"/>
    </source>
</evidence>
<reference evidence="1" key="1">
    <citation type="journal article" date="2019" name="bioRxiv">
        <title>The Genome of the Zebra Mussel, Dreissena polymorpha: A Resource for Invasive Species Research.</title>
        <authorList>
            <person name="McCartney M.A."/>
            <person name="Auch B."/>
            <person name="Kono T."/>
            <person name="Mallez S."/>
            <person name="Zhang Y."/>
            <person name="Obille A."/>
            <person name="Becker A."/>
            <person name="Abrahante J.E."/>
            <person name="Garbe J."/>
            <person name="Badalamenti J.P."/>
            <person name="Herman A."/>
            <person name="Mangelson H."/>
            <person name="Liachko I."/>
            <person name="Sullivan S."/>
            <person name="Sone E.D."/>
            <person name="Koren S."/>
            <person name="Silverstein K.A.T."/>
            <person name="Beckman K.B."/>
            <person name="Gohl D.M."/>
        </authorList>
    </citation>
    <scope>NUCLEOTIDE SEQUENCE</scope>
    <source>
        <strain evidence="1">Duluth1</strain>
        <tissue evidence="1">Whole animal</tissue>
    </source>
</reference>